<dbReference type="RefSeq" id="WP_011087931.1">
    <property type="nucleotide sequence ID" value="NC_004463.1"/>
</dbReference>
<gene>
    <name evidence="2" type="ordered locus">blr5173</name>
</gene>
<dbReference type="Gene3D" id="3.30.950.30">
    <property type="entry name" value="Schlafen, AAA domain"/>
    <property type="match status" value="1"/>
</dbReference>
<name>Q89JU6_BRADU</name>
<dbReference type="EMBL" id="BA000040">
    <property type="protein sequence ID" value="BAC50438.1"/>
    <property type="molecule type" value="Genomic_DNA"/>
</dbReference>
<dbReference type="Proteomes" id="UP000002526">
    <property type="component" value="Chromosome"/>
</dbReference>
<dbReference type="GeneID" id="46492179"/>
<protein>
    <submittedName>
        <fullName evidence="2">Blr5173 protein</fullName>
    </submittedName>
</protein>
<evidence type="ECO:0000259" key="1">
    <source>
        <dbReference type="Pfam" id="PF04326"/>
    </source>
</evidence>
<reference evidence="3" key="1">
    <citation type="journal article" date="2002" name="DNA Res.">
        <title>Complete genomic sequence of nitrogen-fixing symbiotic bacterium Bradyrhizobium japonicum USDA110.</title>
        <authorList>
            <person name="Kaneko T."/>
            <person name="Nakamura Y."/>
            <person name="Sato S."/>
            <person name="Minamisawa K."/>
            <person name="Uchiumi T."/>
            <person name="Sasamoto S."/>
            <person name="Watanabe A."/>
            <person name="Idesawa K."/>
            <person name="Iriguchi M."/>
            <person name="Kawashima K."/>
            <person name="Kohara M."/>
            <person name="Matsumoto M."/>
            <person name="Shimpo S."/>
            <person name="Tsuruoka H."/>
            <person name="Wada T."/>
            <person name="Yamada M."/>
            <person name="Tabata S."/>
        </authorList>
    </citation>
    <scope>NUCLEOTIDE SEQUENCE [LARGE SCALE GENOMIC DNA]</scope>
    <source>
        <strain evidence="3">JCM 10833 / BCRC 13528 / IAM 13628 / NBRC 14792 / USDA 110</strain>
    </source>
</reference>
<organism evidence="2 3">
    <name type="scientific">Bradyrhizobium diazoefficiens (strain JCM 10833 / BCRC 13528 / IAM 13628 / NBRC 14792 / USDA 110)</name>
    <dbReference type="NCBI Taxonomy" id="224911"/>
    <lineage>
        <taxon>Bacteria</taxon>
        <taxon>Pseudomonadati</taxon>
        <taxon>Pseudomonadota</taxon>
        <taxon>Alphaproteobacteria</taxon>
        <taxon>Hyphomicrobiales</taxon>
        <taxon>Nitrobacteraceae</taxon>
        <taxon>Bradyrhizobium</taxon>
    </lineage>
</organism>
<keyword evidence="3" id="KW-1185">Reference proteome</keyword>
<dbReference type="PANTHER" id="PTHR30595">
    <property type="entry name" value="GLPR-RELATED TRANSCRIPTIONAL REPRESSOR"/>
    <property type="match status" value="1"/>
</dbReference>
<evidence type="ECO:0000313" key="3">
    <source>
        <dbReference type="Proteomes" id="UP000002526"/>
    </source>
</evidence>
<dbReference type="EnsemblBacteria" id="BAC50438">
    <property type="protein sequence ID" value="BAC50438"/>
    <property type="gene ID" value="BAC50438"/>
</dbReference>
<feature type="domain" description="Schlafen AlbA-2" evidence="1">
    <location>
        <begin position="20"/>
        <end position="146"/>
    </location>
</feature>
<sequence length="321" mass="35625">MLDLKKKSDLQRLVDEGLEESLTLDYKASPSLARDSGKPEELCKDVSALANSAGGQLVYGIEEDKAAGKPSKVDDGVVDPKITKEWIEQILNSKVQPRMDGVRIERIDMETGKFGYVITVQQSQIGPHQAPDGKYYKRFNFQSVPMHDYEIRDIMRRSTTPDLHVVLSFGSGNKFTVQYASHQELSQTFLLDCTVINNSATPATFAIVEVLIDYDIVNPFALDPFIQVGAIDQAPAPKLRIFRRTISAPPQLPIFKEAVADSHKAQIALQLPSSFLGSTYTHLQTKIMAQGVSRHEDWGIITKGATMELIPPESPLLIKTL</sequence>
<dbReference type="Pfam" id="PF04326">
    <property type="entry name" value="SLFN_AlbA_2"/>
    <property type="match status" value="1"/>
</dbReference>
<dbReference type="HOGENOM" id="CLU_839072_0_0_5"/>
<dbReference type="KEGG" id="bja:blr5173"/>
<dbReference type="InterPro" id="IPR007421">
    <property type="entry name" value="Schlafen_AlbA_2_dom"/>
</dbReference>
<dbReference type="eggNOG" id="COG2865">
    <property type="taxonomic scope" value="Bacteria"/>
</dbReference>
<dbReference type="InParanoid" id="Q89JU6"/>
<dbReference type="InterPro" id="IPR038461">
    <property type="entry name" value="Schlafen_AlbA_2_dom_sf"/>
</dbReference>
<dbReference type="AlphaFoldDB" id="Q89JU6"/>
<dbReference type="OrthoDB" id="9768354at2"/>
<accession>Q89JU6</accession>
<proteinExistence type="predicted"/>
<evidence type="ECO:0000313" key="2">
    <source>
        <dbReference type="EMBL" id="BAC50438.1"/>
    </source>
</evidence>
<dbReference type="PANTHER" id="PTHR30595:SF6">
    <property type="entry name" value="SCHLAFEN ALBA-2 DOMAIN-CONTAINING PROTEIN"/>
    <property type="match status" value="1"/>
</dbReference>